<name>A0A9D3YFN2_DREPO</name>
<sequence>MVNCASLIVCRSSHGDVNEVTLIPEGEKILSAFQDFSRQSSHKTYVKKKEISAACIKRFTADDLNMDSSESEILKKYLEKSRGIVTKDVKAGLLKKLDGTDYSSAIFQ</sequence>
<dbReference type="AlphaFoldDB" id="A0A9D3YFN2"/>
<gene>
    <name evidence="1" type="ORF">DPMN_074586</name>
</gene>
<evidence type="ECO:0000313" key="1">
    <source>
        <dbReference type="EMBL" id="KAH3699627.1"/>
    </source>
</evidence>
<evidence type="ECO:0000313" key="2">
    <source>
        <dbReference type="Proteomes" id="UP000828390"/>
    </source>
</evidence>
<dbReference type="Proteomes" id="UP000828390">
    <property type="component" value="Unassembled WGS sequence"/>
</dbReference>
<proteinExistence type="predicted"/>
<organism evidence="1 2">
    <name type="scientific">Dreissena polymorpha</name>
    <name type="common">Zebra mussel</name>
    <name type="synonym">Mytilus polymorpha</name>
    <dbReference type="NCBI Taxonomy" id="45954"/>
    <lineage>
        <taxon>Eukaryota</taxon>
        <taxon>Metazoa</taxon>
        <taxon>Spiralia</taxon>
        <taxon>Lophotrochozoa</taxon>
        <taxon>Mollusca</taxon>
        <taxon>Bivalvia</taxon>
        <taxon>Autobranchia</taxon>
        <taxon>Heteroconchia</taxon>
        <taxon>Euheterodonta</taxon>
        <taxon>Imparidentia</taxon>
        <taxon>Neoheterodontei</taxon>
        <taxon>Myida</taxon>
        <taxon>Dreissenoidea</taxon>
        <taxon>Dreissenidae</taxon>
        <taxon>Dreissena</taxon>
    </lineage>
</organism>
<dbReference type="EMBL" id="JAIWYP010000015">
    <property type="protein sequence ID" value="KAH3699627.1"/>
    <property type="molecule type" value="Genomic_DNA"/>
</dbReference>
<accession>A0A9D3YFN2</accession>
<reference evidence="1" key="1">
    <citation type="journal article" date="2019" name="bioRxiv">
        <title>The Genome of the Zebra Mussel, Dreissena polymorpha: A Resource for Invasive Species Research.</title>
        <authorList>
            <person name="McCartney M.A."/>
            <person name="Auch B."/>
            <person name="Kono T."/>
            <person name="Mallez S."/>
            <person name="Zhang Y."/>
            <person name="Obille A."/>
            <person name="Becker A."/>
            <person name="Abrahante J.E."/>
            <person name="Garbe J."/>
            <person name="Badalamenti J.P."/>
            <person name="Herman A."/>
            <person name="Mangelson H."/>
            <person name="Liachko I."/>
            <person name="Sullivan S."/>
            <person name="Sone E.D."/>
            <person name="Koren S."/>
            <person name="Silverstein K.A.T."/>
            <person name="Beckman K.B."/>
            <person name="Gohl D.M."/>
        </authorList>
    </citation>
    <scope>NUCLEOTIDE SEQUENCE</scope>
    <source>
        <strain evidence="1">Duluth1</strain>
        <tissue evidence="1">Whole animal</tissue>
    </source>
</reference>
<comment type="caution">
    <text evidence="1">The sequence shown here is derived from an EMBL/GenBank/DDBJ whole genome shotgun (WGS) entry which is preliminary data.</text>
</comment>
<reference evidence="1" key="2">
    <citation type="submission" date="2020-11" db="EMBL/GenBank/DDBJ databases">
        <authorList>
            <person name="McCartney M.A."/>
            <person name="Auch B."/>
            <person name="Kono T."/>
            <person name="Mallez S."/>
            <person name="Becker A."/>
            <person name="Gohl D.M."/>
            <person name="Silverstein K.A.T."/>
            <person name="Koren S."/>
            <person name="Bechman K.B."/>
            <person name="Herman A."/>
            <person name="Abrahante J.E."/>
            <person name="Garbe J."/>
        </authorList>
    </citation>
    <scope>NUCLEOTIDE SEQUENCE</scope>
    <source>
        <strain evidence="1">Duluth1</strain>
        <tissue evidence="1">Whole animal</tissue>
    </source>
</reference>
<keyword evidence="2" id="KW-1185">Reference proteome</keyword>
<protein>
    <submittedName>
        <fullName evidence="1">Uncharacterized protein</fullName>
    </submittedName>
</protein>